<protein>
    <submittedName>
        <fullName evidence="1">Uncharacterized protein</fullName>
    </submittedName>
</protein>
<dbReference type="Proteomes" id="UP001592530">
    <property type="component" value="Unassembled WGS sequence"/>
</dbReference>
<reference evidence="1 2" key="1">
    <citation type="submission" date="2024-09" db="EMBL/GenBank/DDBJ databases">
        <authorList>
            <person name="Lee S.D."/>
        </authorList>
    </citation>
    <scope>NUCLEOTIDE SEQUENCE [LARGE SCALE GENOMIC DNA]</scope>
    <source>
        <strain evidence="1 2">N1-3</strain>
    </source>
</reference>
<accession>A0ABV6XAR0</accession>
<name>A0ABV6XAR0_9ACTN</name>
<proteinExistence type="predicted"/>
<comment type="caution">
    <text evidence="1">The sequence shown here is derived from an EMBL/GenBank/DDBJ whole genome shotgun (WGS) entry which is preliminary data.</text>
</comment>
<organism evidence="1 2">
    <name type="scientific">Streptacidiphilus alkalitolerans</name>
    <dbReference type="NCBI Taxonomy" id="3342712"/>
    <lineage>
        <taxon>Bacteria</taxon>
        <taxon>Bacillati</taxon>
        <taxon>Actinomycetota</taxon>
        <taxon>Actinomycetes</taxon>
        <taxon>Kitasatosporales</taxon>
        <taxon>Streptomycetaceae</taxon>
        <taxon>Streptacidiphilus</taxon>
    </lineage>
</organism>
<gene>
    <name evidence="1" type="ORF">ACEZDB_32185</name>
</gene>
<sequence length="214" mass="23602">MSLADAFAAHLGWQPFGHRPNCAQPVWEVDQQMESDRRRGRWSGPEHACPNEDCGHHDRYDRVAVRLLCRSCDTVHVVSGEVRITRMTTTASIGYGQAPKRLGGLWLYPGPPMLDWRDAGPGEYLCSLKRVTRLTEEDIVGAISEGRGARGGTTWSAGALPTWRSSVIDRPYAYPVFASVNGDTTFRTVAAAAKWVKSEVDAAAGTKTKEDQDR</sequence>
<dbReference type="EMBL" id="JBHEZY010000018">
    <property type="protein sequence ID" value="MFC1435309.1"/>
    <property type="molecule type" value="Genomic_DNA"/>
</dbReference>
<evidence type="ECO:0000313" key="2">
    <source>
        <dbReference type="Proteomes" id="UP001592530"/>
    </source>
</evidence>
<dbReference type="RefSeq" id="WP_380558230.1">
    <property type="nucleotide sequence ID" value="NZ_JBHEZY010000018.1"/>
</dbReference>
<evidence type="ECO:0000313" key="1">
    <source>
        <dbReference type="EMBL" id="MFC1435309.1"/>
    </source>
</evidence>